<evidence type="ECO:0000313" key="3">
    <source>
        <dbReference type="Proteomes" id="UP000316184"/>
    </source>
</evidence>
<accession>A0A561U687</accession>
<dbReference type="PROSITE" id="PS51819">
    <property type="entry name" value="VOC"/>
    <property type="match status" value="1"/>
</dbReference>
<dbReference type="InterPro" id="IPR029068">
    <property type="entry name" value="Glyas_Bleomycin-R_OHBP_Dase"/>
</dbReference>
<proteinExistence type="predicted"/>
<dbReference type="InterPro" id="IPR037523">
    <property type="entry name" value="VOC_core"/>
</dbReference>
<keyword evidence="3" id="KW-1185">Reference proteome</keyword>
<evidence type="ECO:0000313" key="2">
    <source>
        <dbReference type="EMBL" id="TWF94881.1"/>
    </source>
</evidence>
<dbReference type="Proteomes" id="UP000316184">
    <property type="component" value="Unassembled WGS sequence"/>
</dbReference>
<dbReference type="Gene3D" id="3.10.180.10">
    <property type="entry name" value="2,3-Dihydroxybiphenyl 1,2-Dioxygenase, domain 1"/>
    <property type="match status" value="1"/>
</dbReference>
<dbReference type="AlphaFoldDB" id="A0A561U687"/>
<dbReference type="SUPFAM" id="SSF54593">
    <property type="entry name" value="Glyoxalase/Bleomycin resistance protein/Dihydroxybiphenyl dioxygenase"/>
    <property type="match status" value="1"/>
</dbReference>
<dbReference type="PANTHER" id="PTHR35908:SF1">
    <property type="entry name" value="CONSERVED PROTEIN"/>
    <property type="match status" value="1"/>
</dbReference>
<sequence>MTALKLAAYAIDCTDPRRLAEFYGRLLGWEIDEPESEDHWVELADPSGGAPLAFQLAPDHRPSSWPSPEVPQMAHLDVRVRTLDEGHERALAAGAVQLPQPADRLDADFRVYADPEGHPFCMCAAQ</sequence>
<dbReference type="GO" id="GO:0016829">
    <property type="term" value="F:lyase activity"/>
    <property type="evidence" value="ECO:0007669"/>
    <property type="project" value="UniProtKB-KW"/>
</dbReference>
<dbReference type="InterPro" id="IPR041581">
    <property type="entry name" value="Glyoxalase_6"/>
</dbReference>
<dbReference type="RefSeq" id="WP_186459485.1">
    <property type="nucleotide sequence ID" value="NZ_VIWX01000003.1"/>
</dbReference>
<comment type="caution">
    <text evidence="2">The sequence shown here is derived from an EMBL/GenBank/DDBJ whole genome shotgun (WGS) entry which is preliminary data.</text>
</comment>
<evidence type="ECO:0000259" key="1">
    <source>
        <dbReference type="PROSITE" id="PS51819"/>
    </source>
</evidence>
<gene>
    <name evidence="2" type="ORF">FHU35_13602</name>
</gene>
<feature type="domain" description="VOC" evidence="1">
    <location>
        <begin position="5"/>
        <end position="125"/>
    </location>
</feature>
<dbReference type="EMBL" id="VIWX01000003">
    <property type="protein sequence ID" value="TWF94881.1"/>
    <property type="molecule type" value="Genomic_DNA"/>
</dbReference>
<keyword evidence="2" id="KW-0456">Lyase</keyword>
<reference evidence="2 3" key="1">
    <citation type="submission" date="2019-06" db="EMBL/GenBank/DDBJ databases">
        <title>Sequencing the genomes of 1000 actinobacteria strains.</title>
        <authorList>
            <person name="Klenk H.-P."/>
        </authorList>
    </citation>
    <scope>NUCLEOTIDE SEQUENCE [LARGE SCALE GENOMIC DNA]</scope>
    <source>
        <strain evidence="2 3">DSM 46699</strain>
    </source>
</reference>
<protein>
    <submittedName>
        <fullName evidence="2">Putative enzyme related to lactoylglutathione lyase</fullName>
    </submittedName>
</protein>
<name>A0A561U687_9PSEU</name>
<dbReference type="Pfam" id="PF18029">
    <property type="entry name" value="Glyoxalase_6"/>
    <property type="match status" value="1"/>
</dbReference>
<organism evidence="2 3">
    <name type="scientific">Saccharopolyspora dendranthemae</name>
    <dbReference type="NCBI Taxonomy" id="1181886"/>
    <lineage>
        <taxon>Bacteria</taxon>
        <taxon>Bacillati</taxon>
        <taxon>Actinomycetota</taxon>
        <taxon>Actinomycetes</taxon>
        <taxon>Pseudonocardiales</taxon>
        <taxon>Pseudonocardiaceae</taxon>
        <taxon>Saccharopolyspora</taxon>
    </lineage>
</organism>
<dbReference type="PANTHER" id="PTHR35908">
    <property type="entry name" value="HYPOTHETICAL FUSION PROTEIN"/>
    <property type="match status" value="1"/>
</dbReference>
<dbReference type="CDD" id="cd06587">
    <property type="entry name" value="VOC"/>
    <property type="match status" value="1"/>
</dbReference>